<dbReference type="AlphaFoldDB" id="A0AA35ZUP4"/>
<protein>
    <submittedName>
        <fullName evidence="1">Uncharacterized protein</fullName>
    </submittedName>
</protein>
<proteinExistence type="predicted"/>
<evidence type="ECO:0000313" key="2">
    <source>
        <dbReference type="Proteomes" id="UP001177003"/>
    </source>
</evidence>
<dbReference type="EMBL" id="OX465084">
    <property type="protein sequence ID" value="CAI9298713.1"/>
    <property type="molecule type" value="Genomic_DNA"/>
</dbReference>
<gene>
    <name evidence="1" type="ORF">LSALG_LOCUS37460</name>
</gene>
<name>A0AA35ZUP4_LACSI</name>
<reference evidence="1" key="1">
    <citation type="submission" date="2023-04" db="EMBL/GenBank/DDBJ databases">
        <authorList>
            <person name="Vijverberg K."/>
            <person name="Xiong W."/>
            <person name="Schranz E."/>
        </authorList>
    </citation>
    <scope>NUCLEOTIDE SEQUENCE</scope>
</reference>
<sequence>MWDLVEIVGSRYKIGDSRIYRVVSGKVDRTFSIAEVFLRKSLGVIERVIIGSVTGWNPGGLQIRRAKTITVGLDNLRLVMDMDLVSDGGIEIIRERSVIVERLFDEVLTWLGRFQWLGSPNLGSPLIAHDDSSTSRMTPPPICLAPYCLVINLHRNALTTAYRLPPVIELCHQKTTRDHQNITTATTYLPSYHRRSTHQPQPFPSSFHLVKPVETGRRKERSCHLHPPPPSSPSCFATVDESPTTTLYPLLSTENHHQTPLPFDFSTDFDQNPTKNEAEGCRSNLRPLYRRPWSQIWDINIASNISDNDYNNDAKAQIWKDESKKRRLFQREASDMNNHWSCPSLVGGGRDDRGMKAVVARLTIVVSEMLFYRGREIECFVLNEKEEEAE</sequence>
<keyword evidence="2" id="KW-1185">Reference proteome</keyword>
<evidence type="ECO:0000313" key="1">
    <source>
        <dbReference type="EMBL" id="CAI9298713.1"/>
    </source>
</evidence>
<dbReference type="Proteomes" id="UP001177003">
    <property type="component" value="Chromosome 8"/>
</dbReference>
<organism evidence="1 2">
    <name type="scientific">Lactuca saligna</name>
    <name type="common">Willowleaf lettuce</name>
    <dbReference type="NCBI Taxonomy" id="75948"/>
    <lineage>
        <taxon>Eukaryota</taxon>
        <taxon>Viridiplantae</taxon>
        <taxon>Streptophyta</taxon>
        <taxon>Embryophyta</taxon>
        <taxon>Tracheophyta</taxon>
        <taxon>Spermatophyta</taxon>
        <taxon>Magnoliopsida</taxon>
        <taxon>eudicotyledons</taxon>
        <taxon>Gunneridae</taxon>
        <taxon>Pentapetalae</taxon>
        <taxon>asterids</taxon>
        <taxon>campanulids</taxon>
        <taxon>Asterales</taxon>
        <taxon>Asteraceae</taxon>
        <taxon>Cichorioideae</taxon>
        <taxon>Cichorieae</taxon>
        <taxon>Lactucinae</taxon>
        <taxon>Lactuca</taxon>
    </lineage>
</organism>
<accession>A0AA35ZUP4</accession>